<evidence type="ECO:0000256" key="1">
    <source>
        <dbReference type="ARBA" id="ARBA00004141"/>
    </source>
</evidence>
<feature type="transmembrane region" description="Helical" evidence="9">
    <location>
        <begin position="6"/>
        <end position="25"/>
    </location>
</feature>
<dbReference type="PANTHER" id="PTHR48086:SF5">
    <property type="entry name" value="NA(+):SOLUTE SYMPORTER (SSF FAMILY)"/>
    <property type="match status" value="1"/>
</dbReference>
<feature type="transmembrane region" description="Helical" evidence="9">
    <location>
        <begin position="182"/>
        <end position="200"/>
    </location>
</feature>
<sequence length="591" mass="63279">MDTQTWIYLVVGLTFALYIGIAIWARAGSTQDFYVAGGGVNPISNGMATAADWMSAASFISMAGLIAFLGYNASPYLMGWTGGYVLLALLLAPYLRKFGKFTVPEFIGDRFYSKTARMVAVLCLIVASITYVIGQMKGVGVAFGRFLEVEFETGVMIGMAIVFFYAVLGGMKGITYTQIAQYCVLIFAYTVPAIFISFQLTGVPVPQLGLGADMADGTPILDKLDQVVTDLGFASFTDPDGSTLNIFLLTMSLMIGTAGLPHVIIRFFTVRKVSDARISAGWALVFIAILYTTAPAVGGMARLNLMETIQTGPVGAPDGNLEYENRPEWFKNWEKTGLLAFEDKNGDGRIQYYNDANPEFAAQAQQYGWEGNEMVTVDRDIMVLANPEIAQLPGWVIALVAAGGLAAALSTAAGLLLAISSAISHDLLKGMFMPQINEKQELRAGRIAMAGAVLLAGYMGMNPPGFAAQVVALAFGLAASSIFPALMMGIFSKRVNKAGAIAGMLTGLTSTIVYIFVFKGWFFVPGTNWFPNTADYWLFGIQPESFGAIGALLNFAVAFAVSRVTQAPPAHIQDLVESVRIPRGAGLPTGH</sequence>
<accession>A0A363UN64</accession>
<name>A0A363UN64_9GAMM</name>
<evidence type="ECO:0000256" key="5">
    <source>
        <dbReference type="ARBA" id="ARBA00022847"/>
    </source>
</evidence>
<keyword evidence="6 9" id="KW-1133">Transmembrane helix</keyword>
<evidence type="ECO:0000256" key="9">
    <source>
        <dbReference type="SAM" id="Phobius"/>
    </source>
</evidence>
<feature type="transmembrane region" description="Helical" evidence="9">
    <location>
        <begin position="77"/>
        <end position="95"/>
    </location>
</feature>
<keyword evidence="4 9" id="KW-0812">Transmembrane</keyword>
<evidence type="ECO:0000256" key="4">
    <source>
        <dbReference type="ARBA" id="ARBA00022692"/>
    </source>
</evidence>
<feature type="transmembrane region" description="Helical" evidence="9">
    <location>
        <begin position="246"/>
        <end position="268"/>
    </location>
</feature>
<dbReference type="PANTHER" id="PTHR48086">
    <property type="entry name" value="SODIUM/PROLINE SYMPORTER-RELATED"/>
    <property type="match status" value="1"/>
</dbReference>
<evidence type="ECO:0000256" key="8">
    <source>
        <dbReference type="RuleBase" id="RU362091"/>
    </source>
</evidence>
<dbReference type="InterPro" id="IPR038377">
    <property type="entry name" value="Na/Glc_symporter_sf"/>
</dbReference>
<dbReference type="CDD" id="cd11480">
    <property type="entry name" value="SLC5sbd_u4"/>
    <property type="match status" value="1"/>
</dbReference>
<comment type="subcellular location">
    <subcellularLocation>
        <location evidence="1">Membrane</location>
        <topology evidence="1">Multi-pass membrane protein</topology>
    </subcellularLocation>
</comment>
<dbReference type="OrthoDB" id="9764416at2"/>
<dbReference type="InterPro" id="IPR001734">
    <property type="entry name" value="Na/solute_symporter"/>
</dbReference>
<keyword evidence="3" id="KW-0813">Transport</keyword>
<evidence type="ECO:0000256" key="3">
    <source>
        <dbReference type="ARBA" id="ARBA00022448"/>
    </source>
</evidence>
<feature type="transmembrane region" description="Helical" evidence="9">
    <location>
        <begin position="116"/>
        <end position="133"/>
    </location>
</feature>
<dbReference type="PROSITE" id="PS50283">
    <property type="entry name" value="NA_SOLUT_SYMP_3"/>
    <property type="match status" value="1"/>
</dbReference>
<keyword evidence="5" id="KW-0769">Symport</keyword>
<evidence type="ECO:0000256" key="2">
    <source>
        <dbReference type="ARBA" id="ARBA00006434"/>
    </source>
</evidence>
<evidence type="ECO:0000256" key="6">
    <source>
        <dbReference type="ARBA" id="ARBA00022989"/>
    </source>
</evidence>
<evidence type="ECO:0000313" key="10">
    <source>
        <dbReference type="EMBL" id="PWN56857.1"/>
    </source>
</evidence>
<feature type="transmembrane region" description="Helical" evidence="9">
    <location>
        <begin position="467"/>
        <end position="491"/>
    </location>
</feature>
<feature type="transmembrane region" description="Helical" evidence="9">
    <location>
        <begin position="536"/>
        <end position="561"/>
    </location>
</feature>
<feature type="transmembrane region" description="Helical" evidence="9">
    <location>
        <begin position="498"/>
        <end position="524"/>
    </location>
</feature>
<protein>
    <submittedName>
        <fullName evidence="10">Cation acetate symporter</fullName>
    </submittedName>
</protein>
<dbReference type="GO" id="GO:0015293">
    <property type="term" value="F:symporter activity"/>
    <property type="evidence" value="ECO:0007669"/>
    <property type="project" value="UniProtKB-KW"/>
</dbReference>
<organism evidence="10 11">
    <name type="scientific">Abyssibacter profundi</name>
    <dbReference type="NCBI Taxonomy" id="2182787"/>
    <lineage>
        <taxon>Bacteria</taxon>
        <taxon>Pseudomonadati</taxon>
        <taxon>Pseudomonadota</taxon>
        <taxon>Gammaproteobacteria</taxon>
        <taxon>Chromatiales</taxon>
        <taxon>Oceanococcaceae</taxon>
        <taxon>Abyssibacter</taxon>
    </lineage>
</organism>
<dbReference type="GO" id="GO:0005886">
    <property type="term" value="C:plasma membrane"/>
    <property type="evidence" value="ECO:0007669"/>
    <property type="project" value="TreeGrafter"/>
</dbReference>
<dbReference type="EMBL" id="QEQK01000004">
    <property type="protein sequence ID" value="PWN56857.1"/>
    <property type="molecule type" value="Genomic_DNA"/>
</dbReference>
<feature type="transmembrane region" description="Helical" evidence="9">
    <location>
        <begin position="280"/>
        <end position="301"/>
    </location>
</feature>
<dbReference type="RefSeq" id="WP_109719456.1">
    <property type="nucleotide sequence ID" value="NZ_QEQK01000004.1"/>
</dbReference>
<evidence type="ECO:0000256" key="7">
    <source>
        <dbReference type="ARBA" id="ARBA00023136"/>
    </source>
</evidence>
<dbReference type="NCBIfam" id="TIGR03648">
    <property type="entry name" value="Na_symport_lg"/>
    <property type="match status" value="1"/>
</dbReference>
<dbReference type="AlphaFoldDB" id="A0A363UN64"/>
<gene>
    <name evidence="10" type="ORF">DEH80_05420</name>
</gene>
<feature type="transmembrane region" description="Helical" evidence="9">
    <location>
        <begin position="153"/>
        <end position="170"/>
    </location>
</feature>
<proteinExistence type="inferred from homology"/>
<dbReference type="Proteomes" id="UP000251800">
    <property type="component" value="Unassembled WGS sequence"/>
</dbReference>
<reference evidence="10 11" key="1">
    <citation type="submission" date="2018-05" db="EMBL/GenBank/DDBJ databases">
        <title>Abyssibacter profundi OUC007T gen. nov., sp. nov, a marine bacterium isolated from seawater of the Mariana Trench.</title>
        <authorList>
            <person name="Zhou S."/>
        </authorList>
    </citation>
    <scope>NUCLEOTIDE SEQUENCE [LARGE SCALE GENOMIC DNA]</scope>
    <source>
        <strain evidence="10 11">OUC007</strain>
    </source>
</reference>
<evidence type="ECO:0000313" key="11">
    <source>
        <dbReference type="Proteomes" id="UP000251800"/>
    </source>
</evidence>
<dbReference type="Pfam" id="PF00474">
    <property type="entry name" value="SSF"/>
    <property type="match status" value="2"/>
</dbReference>
<feature type="transmembrane region" description="Helical" evidence="9">
    <location>
        <begin position="395"/>
        <end position="423"/>
    </location>
</feature>
<dbReference type="InterPro" id="IPR019899">
    <property type="entry name" value="Na/solute_symporter_VC_2705"/>
</dbReference>
<comment type="caution">
    <text evidence="10">The sequence shown here is derived from an EMBL/GenBank/DDBJ whole genome shotgun (WGS) entry which is preliminary data.</text>
</comment>
<keyword evidence="11" id="KW-1185">Reference proteome</keyword>
<feature type="transmembrane region" description="Helical" evidence="9">
    <location>
        <begin position="444"/>
        <end position="461"/>
    </location>
</feature>
<dbReference type="Gene3D" id="1.20.1730.10">
    <property type="entry name" value="Sodium/glucose cotransporter"/>
    <property type="match status" value="1"/>
</dbReference>
<dbReference type="InterPro" id="IPR050277">
    <property type="entry name" value="Sodium:Solute_Symporter"/>
</dbReference>
<keyword evidence="7 9" id="KW-0472">Membrane</keyword>
<comment type="similarity">
    <text evidence="2 8">Belongs to the sodium:solute symporter (SSF) (TC 2.A.21) family.</text>
</comment>